<dbReference type="Pfam" id="PF25583">
    <property type="entry name" value="WCX"/>
    <property type="match status" value="1"/>
</dbReference>
<comment type="caution">
    <text evidence="3">The sequence shown here is derived from an EMBL/GenBank/DDBJ whole genome shotgun (WGS) entry which is preliminary data.</text>
</comment>
<feature type="non-terminal residue" evidence="3">
    <location>
        <position position="1"/>
    </location>
</feature>
<feature type="domain" description="WCX" evidence="2">
    <location>
        <begin position="119"/>
        <end position="194"/>
    </location>
</feature>
<dbReference type="Pfam" id="PF13280">
    <property type="entry name" value="WYL"/>
    <property type="match status" value="1"/>
</dbReference>
<dbReference type="InterPro" id="IPR026881">
    <property type="entry name" value="WYL_dom"/>
</dbReference>
<sequence>IIGERISVKVDMYANYAGKTTTFSTLEKAVRKNLQVLVRYFSLSSGQVQSRAIDPYALLFRRHAWYLVGFCHLRGEVRTFRVERIRSLKLSGERFKRPTDFSLEGYLKNAWELHSGKEVVEVKLLFDSRLAPLFLEGKRHPSQKLEKHPDGRLMFSVKVAGTEEIKRWILGFGDQAEVMEPPELRREMAEVAGKLKERYRR</sequence>
<dbReference type="PROSITE" id="PS52050">
    <property type="entry name" value="WYL"/>
    <property type="match status" value="1"/>
</dbReference>
<name>X1KLG4_9ZZZZ</name>
<evidence type="ECO:0000313" key="3">
    <source>
        <dbReference type="EMBL" id="GAH82928.1"/>
    </source>
</evidence>
<accession>X1KLG4</accession>
<reference evidence="3" key="1">
    <citation type="journal article" date="2014" name="Front. Microbiol.">
        <title>High frequency of phylogenetically diverse reductive dehalogenase-homologous genes in deep subseafloor sedimentary metagenomes.</title>
        <authorList>
            <person name="Kawai M."/>
            <person name="Futagami T."/>
            <person name="Toyoda A."/>
            <person name="Takaki Y."/>
            <person name="Nishi S."/>
            <person name="Hori S."/>
            <person name="Arai W."/>
            <person name="Tsubouchi T."/>
            <person name="Morono Y."/>
            <person name="Uchiyama I."/>
            <person name="Ito T."/>
            <person name="Fujiyama A."/>
            <person name="Inagaki F."/>
            <person name="Takami H."/>
        </authorList>
    </citation>
    <scope>NUCLEOTIDE SEQUENCE</scope>
    <source>
        <strain evidence="3">Expedition CK06-06</strain>
    </source>
</reference>
<organism evidence="3">
    <name type="scientific">marine sediment metagenome</name>
    <dbReference type="NCBI Taxonomy" id="412755"/>
    <lineage>
        <taxon>unclassified sequences</taxon>
        <taxon>metagenomes</taxon>
        <taxon>ecological metagenomes</taxon>
    </lineage>
</organism>
<dbReference type="InterPro" id="IPR057727">
    <property type="entry name" value="WCX_dom"/>
</dbReference>
<dbReference type="InterPro" id="IPR051534">
    <property type="entry name" value="CBASS_pafABC_assoc_protein"/>
</dbReference>
<evidence type="ECO:0000259" key="1">
    <source>
        <dbReference type="Pfam" id="PF13280"/>
    </source>
</evidence>
<gene>
    <name evidence="3" type="ORF">S03H2_61358</name>
</gene>
<dbReference type="EMBL" id="BARU01039605">
    <property type="protein sequence ID" value="GAH82928.1"/>
    <property type="molecule type" value="Genomic_DNA"/>
</dbReference>
<evidence type="ECO:0000259" key="2">
    <source>
        <dbReference type="Pfam" id="PF25583"/>
    </source>
</evidence>
<dbReference type="AlphaFoldDB" id="X1KLG4"/>
<dbReference type="PANTHER" id="PTHR34580">
    <property type="match status" value="1"/>
</dbReference>
<proteinExistence type="predicted"/>
<feature type="domain" description="WYL" evidence="1">
    <location>
        <begin position="22"/>
        <end position="89"/>
    </location>
</feature>
<dbReference type="PANTHER" id="PTHR34580:SF1">
    <property type="entry name" value="PROTEIN PAFC"/>
    <property type="match status" value="1"/>
</dbReference>
<protein>
    <submittedName>
        <fullName evidence="3">Uncharacterized protein</fullName>
    </submittedName>
</protein>